<proteinExistence type="predicted"/>
<evidence type="ECO:0000313" key="3">
    <source>
        <dbReference type="Proteomes" id="UP000549394"/>
    </source>
</evidence>
<accession>A0A7I8WBK3</accession>
<protein>
    <submittedName>
        <fullName evidence="2">DgyrCDS13728</fullName>
    </submittedName>
</protein>
<name>A0A7I8WBK3_9ANNE</name>
<comment type="caution">
    <text evidence="2">The sequence shown here is derived from an EMBL/GenBank/DDBJ whole genome shotgun (WGS) entry which is preliminary data.</text>
</comment>
<dbReference type="AlphaFoldDB" id="A0A7I8WBK3"/>
<sequence length="313" mass="35771">MFLLKVICLFIMSFYAYGNENLNDRCEVKQNDCKVPNSTCVQTGNAISICRYGTCLCKFDFSIDGNQCHKLKTLGEDCEKDNAKKMCYEAIKLQCENEKCICKENYEPDGENPKGCILKNSARKGLGETCENSDECSKGKYKVFKTNQWIYQFYTLDRLSNAFCQDNKCKCYFDATTVGDKCVKQNYGESCQDGKSSEKCRGTEDKNMECKDKVCKCKSTFTWKRNMCLKEGSVIDRDYLETCTPVPKGKADPVQLCKTEFFCYGCSDDAKLKDRCVNEDDTKPPKNSGLKNSVINEFIVLTIIFMVIRRMFC</sequence>
<feature type="signal peptide" evidence="1">
    <location>
        <begin position="1"/>
        <end position="18"/>
    </location>
</feature>
<dbReference type="Proteomes" id="UP000549394">
    <property type="component" value="Unassembled WGS sequence"/>
</dbReference>
<dbReference type="EMBL" id="CAJFCJ010000027">
    <property type="protein sequence ID" value="CAD5125521.1"/>
    <property type="molecule type" value="Genomic_DNA"/>
</dbReference>
<feature type="chain" id="PRO_5029889752" evidence="1">
    <location>
        <begin position="19"/>
        <end position="313"/>
    </location>
</feature>
<gene>
    <name evidence="2" type="ORF">DGYR_LOCUS12884</name>
</gene>
<evidence type="ECO:0000313" key="2">
    <source>
        <dbReference type="EMBL" id="CAD5125521.1"/>
    </source>
</evidence>
<evidence type="ECO:0000256" key="1">
    <source>
        <dbReference type="SAM" id="SignalP"/>
    </source>
</evidence>
<organism evidence="2 3">
    <name type="scientific">Dimorphilus gyrociliatus</name>
    <dbReference type="NCBI Taxonomy" id="2664684"/>
    <lineage>
        <taxon>Eukaryota</taxon>
        <taxon>Metazoa</taxon>
        <taxon>Spiralia</taxon>
        <taxon>Lophotrochozoa</taxon>
        <taxon>Annelida</taxon>
        <taxon>Polychaeta</taxon>
        <taxon>Polychaeta incertae sedis</taxon>
        <taxon>Dinophilidae</taxon>
        <taxon>Dimorphilus</taxon>
    </lineage>
</organism>
<reference evidence="2 3" key="1">
    <citation type="submission" date="2020-08" db="EMBL/GenBank/DDBJ databases">
        <authorList>
            <person name="Hejnol A."/>
        </authorList>
    </citation>
    <scope>NUCLEOTIDE SEQUENCE [LARGE SCALE GENOMIC DNA]</scope>
</reference>
<keyword evidence="1" id="KW-0732">Signal</keyword>
<keyword evidence="3" id="KW-1185">Reference proteome</keyword>